<evidence type="ECO:0000313" key="2">
    <source>
        <dbReference type="EMBL" id="SPZ16876.1"/>
    </source>
</evidence>
<evidence type="ECO:0000256" key="1">
    <source>
        <dbReference type="SAM" id="SignalP"/>
    </source>
</evidence>
<keyword evidence="1" id="KW-0732">Signal</keyword>
<reference evidence="2 3" key="1">
    <citation type="submission" date="2018-06" db="EMBL/GenBank/DDBJ databases">
        <authorList>
            <consortium name="Pathogen Informatics"/>
            <person name="Doyle S."/>
        </authorList>
    </citation>
    <scope>NUCLEOTIDE SEQUENCE [LARGE SCALE GENOMIC DNA]</scope>
    <source>
        <strain evidence="2 3">NCTC11842</strain>
    </source>
</reference>
<dbReference type="AlphaFoldDB" id="A0A2X2DHB9"/>
<dbReference type="RefSeq" id="WP_010799123.1">
    <property type="nucleotide sequence ID" value="NZ_CP069271.1"/>
</dbReference>
<gene>
    <name evidence="2" type="ORF">NCTC11842_05916</name>
</gene>
<organism evidence="2 3">
    <name type="scientific">Pseudomonas luteola</name>
    <dbReference type="NCBI Taxonomy" id="47886"/>
    <lineage>
        <taxon>Bacteria</taxon>
        <taxon>Pseudomonadati</taxon>
        <taxon>Pseudomonadota</taxon>
        <taxon>Gammaproteobacteria</taxon>
        <taxon>Pseudomonadales</taxon>
        <taxon>Pseudomonadaceae</taxon>
        <taxon>Pseudomonas</taxon>
    </lineage>
</organism>
<proteinExistence type="predicted"/>
<dbReference type="EMBL" id="UAUF01000016">
    <property type="protein sequence ID" value="SPZ16876.1"/>
    <property type="molecule type" value="Genomic_DNA"/>
</dbReference>
<name>A0A2X2DHB9_PSELU</name>
<accession>A0A2X2DHB9</accession>
<evidence type="ECO:0000313" key="3">
    <source>
        <dbReference type="Proteomes" id="UP000250443"/>
    </source>
</evidence>
<protein>
    <submittedName>
        <fullName evidence="2">Uncharacterized protein</fullName>
    </submittedName>
</protein>
<dbReference type="PROSITE" id="PS51257">
    <property type="entry name" value="PROKAR_LIPOPROTEIN"/>
    <property type="match status" value="1"/>
</dbReference>
<feature type="signal peptide" evidence="1">
    <location>
        <begin position="1"/>
        <end position="21"/>
    </location>
</feature>
<sequence length="66" mass="7210">MSTIKPCFMVALLSFSISCLADSNTADLIQDGNTAMIDSLKQRVISQAAIRPKLPLENRVIQIIFG</sequence>
<feature type="chain" id="PRO_5016136815" evidence="1">
    <location>
        <begin position="22"/>
        <end position="66"/>
    </location>
</feature>
<dbReference type="Proteomes" id="UP000250443">
    <property type="component" value="Unassembled WGS sequence"/>
</dbReference>